<feature type="binding site" evidence="2">
    <location>
        <position position="79"/>
    </location>
    <ligand>
        <name>substrate</name>
    </ligand>
</feature>
<evidence type="ECO:0000313" key="4">
    <source>
        <dbReference type="EMBL" id="GIJ53987.1"/>
    </source>
</evidence>
<comment type="caution">
    <text evidence="4">The sequence shown here is derived from an EMBL/GenBank/DDBJ whole genome shotgun (WGS) entry which is preliminary data.</text>
</comment>
<dbReference type="NCBIfam" id="TIGR03570">
    <property type="entry name" value="NeuD_NnaD"/>
    <property type="match status" value="1"/>
</dbReference>
<evidence type="ECO:0000256" key="1">
    <source>
        <dbReference type="PIRSR" id="PIRSR620019-1"/>
    </source>
</evidence>
<feature type="domain" description="PglD N-terminal" evidence="3">
    <location>
        <begin position="5"/>
        <end position="87"/>
    </location>
</feature>
<keyword evidence="5" id="KW-1185">Reference proteome</keyword>
<dbReference type="RefSeq" id="WP_203988504.1">
    <property type="nucleotide sequence ID" value="NZ_BOPG01000009.1"/>
</dbReference>
<feature type="site" description="Increases basicity of active site His" evidence="1">
    <location>
        <position position="147"/>
    </location>
</feature>
<proteinExistence type="predicted"/>
<dbReference type="InterPro" id="IPR011004">
    <property type="entry name" value="Trimer_LpxA-like_sf"/>
</dbReference>
<reference evidence="4" key="1">
    <citation type="submission" date="2021-01" db="EMBL/GenBank/DDBJ databases">
        <title>Whole genome shotgun sequence of Virgisporangium aurantiacum NBRC 16421.</title>
        <authorList>
            <person name="Komaki H."/>
            <person name="Tamura T."/>
        </authorList>
    </citation>
    <scope>NUCLEOTIDE SEQUENCE</scope>
    <source>
        <strain evidence="4">NBRC 16421</strain>
    </source>
</reference>
<dbReference type="AlphaFoldDB" id="A0A8J3Z059"/>
<sequence length="214" mass="22261">MSDPLVIIGCGGHGREVFGIVEAINSGPGGERWKVLGFVDDYPRAQDMARVGRLGSTYLGTTAWLASLERGTHYTLGIGDPQVRSTVDRKIEIHNLTPATLIHPDSTIGEDNSLDPGVVVFAGARVTTDVRLGRHVHLNQNCTVGHDCVFGAYASVHPQAAVSGSCTIGERAMIGANAVVLQGLSVCPGASVGAGACVVRDVPADLTVKGVPAR</sequence>
<evidence type="ECO:0000313" key="5">
    <source>
        <dbReference type="Proteomes" id="UP000612585"/>
    </source>
</evidence>
<dbReference type="EMBL" id="BOPG01000009">
    <property type="protein sequence ID" value="GIJ53987.1"/>
    <property type="molecule type" value="Genomic_DNA"/>
</dbReference>
<name>A0A8J3Z059_9ACTN</name>
<evidence type="ECO:0000259" key="3">
    <source>
        <dbReference type="Pfam" id="PF17836"/>
    </source>
</evidence>
<dbReference type="Pfam" id="PF17836">
    <property type="entry name" value="PglD_N"/>
    <property type="match status" value="1"/>
</dbReference>
<organism evidence="4 5">
    <name type="scientific">Virgisporangium aurantiacum</name>
    <dbReference type="NCBI Taxonomy" id="175570"/>
    <lineage>
        <taxon>Bacteria</taxon>
        <taxon>Bacillati</taxon>
        <taxon>Actinomycetota</taxon>
        <taxon>Actinomycetes</taxon>
        <taxon>Micromonosporales</taxon>
        <taxon>Micromonosporaceae</taxon>
        <taxon>Virgisporangium</taxon>
    </lineage>
</organism>
<dbReference type="InterPro" id="IPR050179">
    <property type="entry name" value="Trans_hexapeptide_repeat"/>
</dbReference>
<gene>
    <name evidence="4" type="ORF">Vau01_015030</name>
</gene>
<dbReference type="CDD" id="cd03360">
    <property type="entry name" value="LbH_AT_putative"/>
    <property type="match status" value="1"/>
</dbReference>
<protein>
    <submittedName>
        <fullName evidence="4">Acetyltransferase</fullName>
    </submittedName>
</protein>
<dbReference type="Proteomes" id="UP000612585">
    <property type="component" value="Unassembled WGS sequence"/>
</dbReference>
<evidence type="ECO:0000256" key="2">
    <source>
        <dbReference type="PIRSR" id="PIRSR620019-2"/>
    </source>
</evidence>
<dbReference type="PANTHER" id="PTHR43300">
    <property type="entry name" value="ACETYLTRANSFERASE"/>
    <property type="match status" value="1"/>
</dbReference>
<dbReference type="InterPro" id="IPR020019">
    <property type="entry name" value="AcTrfase_PglD-like"/>
</dbReference>
<dbReference type="InterPro" id="IPR041561">
    <property type="entry name" value="PglD_N"/>
</dbReference>
<accession>A0A8J3Z059</accession>
<dbReference type="SUPFAM" id="SSF51161">
    <property type="entry name" value="Trimeric LpxA-like enzymes"/>
    <property type="match status" value="1"/>
</dbReference>
<feature type="active site" description="Proton acceptor" evidence="1">
    <location>
        <position position="146"/>
    </location>
</feature>
<dbReference type="Gene3D" id="3.40.50.20">
    <property type="match status" value="1"/>
</dbReference>
<dbReference type="Gene3D" id="2.160.10.10">
    <property type="entry name" value="Hexapeptide repeat proteins"/>
    <property type="match status" value="1"/>
</dbReference>